<dbReference type="InterPro" id="IPR013783">
    <property type="entry name" value="Ig-like_fold"/>
</dbReference>
<dbReference type="InterPro" id="IPR007567">
    <property type="entry name" value="Mid2_dom"/>
</dbReference>
<evidence type="ECO:0000256" key="6">
    <source>
        <dbReference type="SAM" id="Phobius"/>
    </source>
</evidence>
<evidence type="ECO:0000256" key="3">
    <source>
        <dbReference type="ARBA" id="ARBA00022989"/>
    </source>
</evidence>
<dbReference type="GO" id="GO:0016020">
    <property type="term" value="C:membrane"/>
    <property type="evidence" value="ECO:0007669"/>
    <property type="project" value="UniProtKB-SubCell"/>
</dbReference>
<dbReference type="AlphaFoldDB" id="A0A9P8AHG7"/>
<dbReference type="PANTHER" id="PTHR15549">
    <property type="entry name" value="PAIRED IMMUNOGLOBULIN-LIKE TYPE 2 RECEPTOR"/>
    <property type="match status" value="1"/>
</dbReference>
<evidence type="ECO:0000256" key="4">
    <source>
        <dbReference type="ARBA" id="ARBA00023136"/>
    </source>
</evidence>
<dbReference type="EMBL" id="JAHMUF010000017">
    <property type="protein sequence ID" value="KAG7192492.1"/>
    <property type="molecule type" value="Genomic_DNA"/>
</dbReference>
<keyword evidence="2 6" id="KW-0812">Transmembrane</keyword>
<evidence type="ECO:0000313" key="8">
    <source>
        <dbReference type="EMBL" id="KAG7192492.1"/>
    </source>
</evidence>
<gene>
    <name evidence="8" type="ORF">KQ657_001587</name>
</gene>
<feature type="transmembrane region" description="Helical" evidence="6">
    <location>
        <begin position="460"/>
        <end position="487"/>
    </location>
</feature>
<feature type="region of interest" description="Disordered" evidence="5">
    <location>
        <begin position="636"/>
        <end position="658"/>
    </location>
</feature>
<dbReference type="InterPro" id="IPR015919">
    <property type="entry name" value="Cadherin-like_sf"/>
</dbReference>
<evidence type="ECO:0000256" key="1">
    <source>
        <dbReference type="ARBA" id="ARBA00004167"/>
    </source>
</evidence>
<feature type="region of interest" description="Disordered" evidence="5">
    <location>
        <begin position="682"/>
        <end position="706"/>
    </location>
</feature>
<feature type="region of interest" description="Disordered" evidence="5">
    <location>
        <begin position="720"/>
        <end position="766"/>
    </location>
</feature>
<evidence type="ECO:0000256" key="2">
    <source>
        <dbReference type="ARBA" id="ARBA00022692"/>
    </source>
</evidence>
<feature type="domain" description="Dystroglycan-type cadherin-like" evidence="7">
    <location>
        <begin position="123"/>
        <end position="232"/>
    </location>
</feature>
<comment type="subcellular location">
    <subcellularLocation>
        <location evidence="1">Membrane</location>
        <topology evidence="1">Single-pass membrane protein</topology>
    </subcellularLocation>
</comment>
<comment type="caution">
    <text evidence="8">The sequence shown here is derived from an EMBL/GenBank/DDBJ whole genome shotgun (WGS) entry which is preliminary data.</text>
</comment>
<dbReference type="GO" id="GO:0071944">
    <property type="term" value="C:cell periphery"/>
    <property type="evidence" value="ECO:0007669"/>
    <property type="project" value="UniProtKB-ARBA"/>
</dbReference>
<dbReference type="Pfam" id="PF04478">
    <property type="entry name" value="Mid2"/>
    <property type="match status" value="1"/>
</dbReference>
<keyword evidence="9" id="KW-1185">Reference proteome</keyword>
<feature type="compositionally biased region" description="Polar residues" evidence="5">
    <location>
        <begin position="722"/>
        <end position="733"/>
    </location>
</feature>
<feature type="region of interest" description="Disordered" evidence="5">
    <location>
        <begin position="494"/>
        <end position="514"/>
    </location>
</feature>
<organism evidence="8 9">
    <name type="scientific">Scheffersomyces spartinae</name>
    <dbReference type="NCBI Taxonomy" id="45513"/>
    <lineage>
        <taxon>Eukaryota</taxon>
        <taxon>Fungi</taxon>
        <taxon>Dikarya</taxon>
        <taxon>Ascomycota</taxon>
        <taxon>Saccharomycotina</taxon>
        <taxon>Pichiomycetes</taxon>
        <taxon>Debaryomycetaceae</taxon>
        <taxon>Scheffersomyces</taxon>
    </lineage>
</organism>
<keyword evidence="4 6" id="KW-0472">Membrane</keyword>
<dbReference type="OrthoDB" id="41532at2759"/>
<protein>
    <recommendedName>
        <fullName evidence="7">Dystroglycan-type cadherin-like domain-containing protein</fullName>
    </recommendedName>
</protein>
<name>A0A9P8AHG7_9ASCO</name>
<feature type="compositionally biased region" description="Low complexity" evidence="5">
    <location>
        <begin position="418"/>
        <end position="450"/>
    </location>
</feature>
<dbReference type="PANTHER" id="PTHR15549:SF26">
    <property type="entry name" value="AXIAL BUDDING PATTERN PROTEIN 2-RELATED"/>
    <property type="match status" value="1"/>
</dbReference>
<keyword evidence="3 6" id="KW-1133">Transmembrane helix</keyword>
<evidence type="ECO:0000256" key="5">
    <source>
        <dbReference type="SAM" id="MobiDB-lite"/>
    </source>
</evidence>
<feature type="domain" description="Dystroglycan-type cadherin-like" evidence="7">
    <location>
        <begin position="10"/>
        <end position="108"/>
    </location>
</feature>
<dbReference type="Proteomes" id="UP000790833">
    <property type="component" value="Unassembled WGS sequence"/>
</dbReference>
<dbReference type="Pfam" id="PF05345">
    <property type="entry name" value="He_PIG"/>
    <property type="match status" value="2"/>
</dbReference>
<dbReference type="InterPro" id="IPR051694">
    <property type="entry name" value="Immunoregulatory_rcpt-like"/>
</dbReference>
<reference evidence="8" key="1">
    <citation type="submission" date="2021-03" db="EMBL/GenBank/DDBJ databases">
        <authorList>
            <person name="Palmer J.M."/>
        </authorList>
    </citation>
    <scope>NUCLEOTIDE SEQUENCE</scope>
    <source>
        <strain evidence="8">ARV_011</strain>
    </source>
</reference>
<evidence type="ECO:0000313" key="9">
    <source>
        <dbReference type="Proteomes" id="UP000790833"/>
    </source>
</evidence>
<evidence type="ECO:0000259" key="7">
    <source>
        <dbReference type="SMART" id="SM00736"/>
    </source>
</evidence>
<dbReference type="SUPFAM" id="SSF49313">
    <property type="entry name" value="Cadherin-like"/>
    <property type="match status" value="3"/>
</dbReference>
<feature type="compositionally biased region" description="Polar residues" evidence="5">
    <location>
        <begin position="741"/>
        <end position="751"/>
    </location>
</feature>
<dbReference type="SMART" id="SM00736">
    <property type="entry name" value="CADG"/>
    <property type="match status" value="2"/>
</dbReference>
<dbReference type="InterPro" id="IPR006644">
    <property type="entry name" value="Cadg"/>
</dbReference>
<dbReference type="GO" id="GO:0005509">
    <property type="term" value="F:calcium ion binding"/>
    <property type="evidence" value="ECO:0007669"/>
    <property type="project" value="InterPro"/>
</dbReference>
<dbReference type="GeneID" id="66114961"/>
<feature type="region of interest" description="Disordered" evidence="5">
    <location>
        <begin position="408"/>
        <end position="453"/>
    </location>
</feature>
<dbReference type="Gene3D" id="2.60.40.10">
    <property type="entry name" value="Immunoglobulins"/>
    <property type="match status" value="3"/>
</dbReference>
<feature type="compositionally biased region" description="Polar residues" evidence="5">
    <location>
        <begin position="682"/>
        <end position="700"/>
    </location>
</feature>
<dbReference type="RefSeq" id="XP_043048042.1">
    <property type="nucleotide sequence ID" value="XM_043192378.1"/>
</dbReference>
<sequence length="895" mass="97389">MANGAAASVYVGFPFSEQLPNVARVDQSYSFTMANVTYKSTLDDGIISYQVLNGPSWLQFDSGSRTFLGTPTNLDLGSFDITLTGFDSQNNSLANNYTMIVSDLPGIKLTSEDIMFSQIAQYGKTNGQNGLVVQQGQQVNIAFDPSIFKDVSSTNNDGVVAYYGRSADRSSLPNWLKYNSNALSFVGTVPYVVSDIAPSTSYNFAFIASDIKGYAAAVGYFELIVGFHTLSTSQNETEKINGTLNMEIDYTVPVLEQVYIDNNLVVKENISQVAINDLPSYATFNESDYSLSGTFPNLSTVNNFTVVVKDVYGNSVELPYQLEAMSSLFTLTTLPDLNATKGEFFSHQLLKSYFTDFNSTTITVDTNNQSWLQYHSSNLTLNGNVPNDFDSADISIVAASSSDNKSEEEKSFKIKGVSKTTSTTTSSSTSSTSSSKPSSTSSSSYSSGTSVGKQKKKSNLGLIIGLAVGIPVFILLVALALILLCCIRRKQQKTDTQDVEKLPPMSVLPDDKSKHMRDQAEQLDALKQLELHKSGLTPIIGAMPKKVDDINSVSSSLTHVDSHDQYYDTSDKPLMSWRANDDEDSKSITKDESVLVANSNNNYRQSDASMSTVNTERLFSVRLIDDLSVRDSQRSLVSGGGISRNSSGNFQRLDSDGNIAQGTRGGSYLDIVDEVTEEINTTGESTLPNGEVSHFNTSTPPILDDENDILLRPNVEIFNAEEPNNSREQSSVYHSLREDSNQTLDSSSSYNLLGKLNDLPQDERNINNDDDILREADDETSGTPSPRGNQLQSDVINTFPFHSSIDNISGIPMISPMSETSTLGKSPHSLGGDSSSKYVGFKLNGSDHGLPLDSNDNPKLVAFTRKASLRDSSYEPDHAIIAQGESAVIHNSDSD</sequence>
<accession>A0A9P8AHG7</accession>
<proteinExistence type="predicted"/>